<dbReference type="Pfam" id="PF13183">
    <property type="entry name" value="Fer4_8"/>
    <property type="match status" value="1"/>
</dbReference>
<dbReference type="KEGG" id="dca:Desca_0864"/>
<gene>
    <name evidence="8" type="ordered locus">Desca_0864</name>
</gene>
<evidence type="ECO:0000256" key="1">
    <source>
        <dbReference type="ARBA" id="ARBA00022485"/>
    </source>
</evidence>
<dbReference type="HOGENOM" id="CLU_023081_0_1_9"/>
<dbReference type="EMBL" id="CP002736">
    <property type="protein sequence ID" value="AEF93744.1"/>
    <property type="molecule type" value="Genomic_DNA"/>
</dbReference>
<evidence type="ECO:0000313" key="8">
    <source>
        <dbReference type="EMBL" id="AEF93744.1"/>
    </source>
</evidence>
<keyword evidence="4 6" id="KW-0408">Iron</keyword>
<dbReference type="eggNOG" id="COG0247">
    <property type="taxonomic scope" value="Bacteria"/>
</dbReference>
<dbReference type="PROSITE" id="PS00198">
    <property type="entry name" value="4FE4S_FER_1"/>
    <property type="match status" value="2"/>
</dbReference>
<reference evidence="8 9" key="1">
    <citation type="submission" date="2011-05" db="EMBL/GenBank/DDBJ databases">
        <title>Complete sequence of Desulfotomaculum carboxydivorans CO-1-SRB.</title>
        <authorList>
            <consortium name="US DOE Joint Genome Institute"/>
            <person name="Lucas S."/>
            <person name="Han J."/>
            <person name="Lapidus A."/>
            <person name="Cheng J.-F."/>
            <person name="Goodwin L."/>
            <person name="Pitluck S."/>
            <person name="Peters L."/>
            <person name="Mikhailova N."/>
            <person name="Lu M."/>
            <person name="Han C."/>
            <person name="Tapia R."/>
            <person name="Land M."/>
            <person name="Hauser L."/>
            <person name="Kyrpides N."/>
            <person name="Ivanova N."/>
            <person name="Pagani I."/>
            <person name="Stams A."/>
            <person name="Plugge C."/>
            <person name="Muyzer G."/>
            <person name="Kuever J."/>
            <person name="Parshina S."/>
            <person name="Ivanova A."/>
            <person name="Nazina T."/>
            <person name="Woyke T."/>
        </authorList>
    </citation>
    <scope>NUCLEOTIDE SEQUENCE [LARGE SCALE GENOMIC DNA]</scope>
    <source>
        <strain evidence="9">DSM 14880 / VKM B-2319 / CO-1-SRB</strain>
    </source>
</reference>
<dbReference type="InterPro" id="IPR004017">
    <property type="entry name" value="Cys_rich_dom"/>
</dbReference>
<protein>
    <recommendedName>
        <fullName evidence="6">Glycolate oxidase iron-sulfur subunit</fullName>
        <ecNumber evidence="6">1.1.99.14</ecNumber>
    </recommendedName>
</protein>
<evidence type="ECO:0000256" key="5">
    <source>
        <dbReference type="ARBA" id="ARBA00023014"/>
    </source>
</evidence>
<evidence type="ECO:0000256" key="2">
    <source>
        <dbReference type="ARBA" id="ARBA00022723"/>
    </source>
</evidence>
<dbReference type="InterPro" id="IPR017900">
    <property type="entry name" value="4Fe4S_Fe_S_CS"/>
</dbReference>
<dbReference type="PROSITE" id="PS51379">
    <property type="entry name" value="4FE4S_FER_2"/>
    <property type="match status" value="1"/>
</dbReference>
<keyword evidence="6" id="KW-0813">Transport</keyword>
<dbReference type="InterPro" id="IPR017896">
    <property type="entry name" value="4Fe4S_Fe-S-bd"/>
</dbReference>
<keyword evidence="2 6" id="KW-0479">Metal-binding</keyword>
<comment type="function">
    <text evidence="6">Component of a complex that catalyzes the oxidation of glycolate to glyoxylate.</text>
</comment>
<evidence type="ECO:0000256" key="3">
    <source>
        <dbReference type="ARBA" id="ARBA00022737"/>
    </source>
</evidence>
<dbReference type="InterPro" id="IPR012257">
    <property type="entry name" value="Glc_ox_4Fe-4S"/>
</dbReference>
<dbReference type="PANTHER" id="PTHR32479:SF20">
    <property type="entry name" value="GLYCOLATE OXIDASE IRON-SULFUR SUBUNIT"/>
    <property type="match status" value="1"/>
</dbReference>
<dbReference type="Proteomes" id="UP000009226">
    <property type="component" value="Chromosome"/>
</dbReference>
<dbReference type="AlphaFoldDB" id="F6B9G8"/>
<evidence type="ECO:0000259" key="7">
    <source>
        <dbReference type="PROSITE" id="PS51379"/>
    </source>
</evidence>
<dbReference type="GO" id="GO:0051539">
    <property type="term" value="F:4 iron, 4 sulfur cluster binding"/>
    <property type="evidence" value="ECO:0007669"/>
    <property type="project" value="UniProtKB-UniRule"/>
</dbReference>
<comment type="catalytic activity">
    <reaction evidence="6">
        <text>glycolate + A = glyoxylate + AH2</text>
        <dbReference type="Rhea" id="RHEA:21264"/>
        <dbReference type="ChEBI" id="CHEBI:13193"/>
        <dbReference type="ChEBI" id="CHEBI:17499"/>
        <dbReference type="ChEBI" id="CHEBI:29805"/>
        <dbReference type="ChEBI" id="CHEBI:36655"/>
        <dbReference type="EC" id="1.1.99.14"/>
    </reaction>
</comment>
<evidence type="ECO:0000256" key="4">
    <source>
        <dbReference type="ARBA" id="ARBA00023004"/>
    </source>
</evidence>
<comment type="catalytic activity">
    <reaction evidence="6">
        <text>(R)-lactate + A = pyruvate + AH2</text>
        <dbReference type="Rhea" id="RHEA:15089"/>
        <dbReference type="ChEBI" id="CHEBI:13193"/>
        <dbReference type="ChEBI" id="CHEBI:15361"/>
        <dbReference type="ChEBI" id="CHEBI:16004"/>
        <dbReference type="ChEBI" id="CHEBI:17499"/>
    </reaction>
</comment>
<dbReference type="Gene3D" id="1.10.1060.10">
    <property type="entry name" value="Alpha-helical ferredoxin"/>
    <property type="match status" value="1"/>
</dbReference>
<keyword evidence="9" id="KW-1185">Reference proteome</keyword>
<dbReference type="PIRSF" id="PIRSF000139">
    <property type="entry name" value="Glc_ox_4Fe-4S"/>
    <property type="match status" value="1"/>
</dbReference>
<sequence length="433" mass="47409">MAIYDGLKEIEEELIKCMKCGNCQAVCPIYKETRSESSVARGKLKLAESILKGQIGYTPGIAKRFDLCLTCQACSENCPCGVKVHKVILAARAELARQKGLPTAKKVAFNLLRHPKLFDLGLRMGGKFQGLAFKKKATGMSPRFPIGLESRRVLPTLAEKPLKSLIPEENRVKHASKTVAFFSGCVTNYIYTSAGLALVDVLNRNGVNVIFPKDQHCCGAPALINGDVETAREMAKSHVEIFSKYNADAVITMCGTCGESFKYKYSELLEKDPALLEKARAIGNKTYDISEYLVDVLKVDFSKLGNVAMDFTYHEPCHVGRGLGLTRQPLEILKNIPGLAYKPMKAPNRCCGGAGSFSLTNYSLSYQILGKKLDDIKGTGASTVVTACGSCRMQLEDGLAQENMNLPVMHVIEVVQKAYQNSKQKSSDKKKLA</sequence>
<dbReference type="STRING" id="868595.Desca_0864"/>
<evidence type="ECO:0000256" key="6">
    <source>
        <dbReference type="PIRNR" id="PIRNR000139"/>
    </source>
</evidence>
<accession>F6B9G8</accession>
<keyword evidence="1 6" id="KW-0004">4Fe-4S</keyword>
<dbReference type="GO" id="GO:0046872">
    <property type="term" value="F:metal ion binding"/>
    <property type="evidence" value="ECO:0007669"/>
    <property type="project" value="UniProtKB-UniRule"/>
</dbReference>
<evidence type="ECO:0000313" key="9">
    <source>
        <dbReference type="Proteomes" id="UP000009226"/>
    </source>
</evidence>
<keyword evidence="6" id="KW-0249">Electron transport</keyword>
<organism evidence="8 9">
    <name type="scientific">Desulfotomaculum nigrificans (strain DSM 14880 / VKM B-2319 / CO-1-SRB)</name>
    <name type="common">Desulfotomaculum carboxydivorans</name>
    <dbReference type="NCBI Taxonomy" id="868595"/>
    <lineage>
        <taxon>Bacteria</taxon>
        <taxon>Bacillati</taxon>
        <taxon>Bacillota</taxon>
        <taxon>Clostridia</taxon>
        <taxon>Eubacteriales</taxon>
        <taxon>Desulfotomaculaceae</taxon>
        <taxon>Desulfotomaculum</taxon>
    </lineage>
</organism>
<dbReference type="Pfam" id="PF02754">
    <property type="entry name" value="CCG"/>
    <property type="match status" value="2"/>
</dbReference>
<dbReference type="InterPro" id="IPR009051">
    <property type="entry name" value="Helical_ferredxn"/>
</dbReference>
<keyword evidence="3" id="KW-0677">Repeat</keyword>
<name>F6B9G8_DESCC</name>
<comment type="cofactor">
    <cofactor evidence="6">
        <name>[4Fe-4S] cluster</name>
        <dbReference type="ChEBI" id="CHEBI:49883"/>
    </cofactor>
    <text evidence="6">Binds 2 [4Fe-4S] clusters.</text>
</comment>
<proteinExistence type="predicted"/>
<keyword evidence="5 6" id="KW-0411">Iron-sulfur</keyword>
<dbReference type="SUPFAM" id="SSF46548">
    <property type="entry name" value="alpha-helical ferredoxin"/>
    <property type="match status" value="1"/>
</dbReference>
<dbReference type="GO" id="GO:0019154">
    <property type="term" value="F:glycolate dehydrogenase activity"/>
    <property type="evidence" value="ECO:0007669"/>
    <property type="project" value="UniProtKB-EC"/>
</dbReference>
<feature type="domain" description="4Fe-4S ferredoxin-type" evidence="7">
    <location>
        <begin position="6"/>
        <end position="37"/>
    </location>
</feature>
<dbReference type="RefSeq" id="WP_013809891.1">
    <property type="nucleotide sequence ID" value="NC_015565.1"/>
</dbReference>
<dbReference type="PANTHER" id="PTHR32479">
    <property type="entry name" value="GLYCOLATE OXIDASE IRON-SULFUR SUBUNIT"/>
    <property type="match status" value="1"/>
</dbReference>
<dbReference type="EC" id="1.1.99.14" evidence="6"/>